<dbReference type="Proteomes" id="UP001396334">
    <property type="component" value="Unassembled WGS sequence"/>
</dbReference>
<protein>
    <submittedName>
        <fullName evidence="2">Uncharacterized protein</fullName>
    </submittedName>
</protein>
<evidence type="ECO:0000256" key="1">
    <source>
        <dbReference type="SAM" id="SignalP"/>
    </source>
</evidence>
<gene>
    <name evidence="2" type="ORF">V6N11_064916</name>
</gene>
<keyword evidence="3" id="KW-1185">Reference proteome</keyword>
<name>A0ABR2SIG3_9ROSI</name>
<dbReference type="EMBL" id="JBBPBN010000014">
    <property type="protein sequence ID" value="KAK9025015.1"/>
    <property type="molecule type" value="Genomic_DNA"/>
</dbReference>
<evidence type="ECO:0000313" key="3">
    <source>
        <dbReference type="Proteomes" id="UP001396334"/>
    </source>
</evidence>
<keyword evidence="1" id="KW-0732">Signal</keyword>
<organism evidence="2 3">
    <name type="scientific">Hibiscus sabdariffa</name>
    <name type="common">roselle</name>
    <dbReference type="NCBI Taxonomy" id="183260"/>
    <lineage>
        <taxon>Eukaryota</taxon>
        <taxon>Viridiplantae</taxon>
        <taxon>Streptophyta</taxon>
        <taxon>Embryophyta</taxon>
        <taxon>Tracheophyta</taxon>
        <taxon>Spermatophyta</taxon>
        <taxon>Magnoliopsida</taxon>
        <taxon>eudicotyledons</taxon>
        <taxon>Gunneridae</taxon>
        <taxon>Pentapetalae</taxon>
        <taxon>rosids</taxon>
        <taxon>malvids</taxon>
        <taxon>Malvales</taxon>
        <taxon>Malvaceae</taxon>
        <taxon>Malvoideae</taxon>
        <taxon>Hibiscus</taxon>
    </lineage>
</organism>
<reference evidence="2 3" key="1">
    <citation type="journal article" date="2024" name="G3 (Bethesda)">
        <title>Genome assembly of Hibiscus sabdariffa L. provides insights into metabolisms of medicinal natural products.</title>
        <authorList>
            <person name="Kim T."/>
        </authorList>
    </citation>
    <scope>NUCLEOTIDE SEQUENCE [LARGE SCALE GENOMIC DNA]</scope>
    <source>
        <strain evidence="2">TK-2024</strain>
        <tissue evidence="2">Old leaves</tissue>
    </source>
</reference>
<sequence>MPKKCQRTLVVNIYFPFFHLPLLTCQSISQSQHQTSGQIHHILSQNVKDVGNSDTLFFILGQINLIKPHSEAGNNLQLGQSLDQLGISSGIGVSDDSLD</sequence>
<feature type="chain" id="PRO_5045438505" evidence="1">
    <location>
        <begin position="26"/>
        <end position="99"/>
    </location>
</feature>
<feature type="signal peptide" evidence="1">
    <location>
        <begin position="1"/>
        <end position="25"/>
    </location>
</feature>
<evidence type="ECO:0000313" key="2">
    <source>
        <dbReference type="EMBL" id="KAK9025015.1"/>
    </source>
</evidence>
<proteinExistence type="predicted"/>
<accession>A0ABR2SIG3</accession>
<comment type="caution">
    <text evidence="2">The sequence shown here is derived from an EMBL/GenBank/DDBJ whole genome shotgun (WGS) entry which is preliminary data.</text>
</comment>